<evidence type="ECO:0000313" key="4">
    <source>
        <dbReference type="Proteomes" id="UP000598146"/>
    </source>
</evidence>
<dbReference type="SUPFAM" id="SSF55874">
    <property type="entry name" value="ATPase domain of HSP90 chaperone/DNA topoisomerase II/histidine kinase"/>
    <property type="match status" value="1"/>
</dbReference>
<dbReference type="PANTHER" id="PTHR35526:SF3">
    <property type="entry name" value="ANTI-SIGMA-F FACTOR RSBW"/>
    <property type="match status" value="1"/>
</dbReference>
<evidence type="ECO:0000313" key="3">
    <source>
        <dbReference type="EMBL" id="MBG0566134.1"/>
    </source>
</evidence>
<dbReference type="InterPro" id="IPR003594">
    <property type="entry name" value="HATPase_dom"/>
</dbReference>
<feature type="domain" description="Histidine kinase/HSP90-like ATPase" evidence="2">
    <location>
        <begin position="26"/>
        <end position="137"/>
    </location>
</feature>
<gene>
    <name evidence="3" type="ORF">I4J89_32275</name>
</gene>
<keyword evidence="1" id="KW-0723">Serine/threonine-protein kinase</keyword>
<keyword evidence="1" id="KW-0808">Transferase</keyword>
<reference evidence="3" key="1">
    <citation type="submission" date="2020-11" db="EMBL/GenBank/DDBJ databases">
        <title>Isolation and identification of active actinomycetes.</title>
        <authorList>
            <person name="Sun X."/>
        </authorList>
    </citation>
    <scope>NUCLEOTIDE SEQUENCE</scope>
    <source>
        <strain evidence="3">NEAU-A11</strain>
    </source>
</reference>
<dbReference type="GO" id="GO:0005524">
    <property type="term" value="F:ATP binding"/>
    <property type="evidence" value="ECO:0007669"/>
    <property type="project" value="UniProtKB-KW"/>
</dbReference>
<dbReference type="AlphaFoldDB" id="A0A931CCH7"/>
<evidence type="ECO:0000259" key="2">
    <source>
        <dbReference type="Pfam" id="PF13581"/>
    </source>
</evidence>
<keyword evidence="3" id="KW-0547">Nucleotide-binding</keyword>
<dbReference type="Proteomes" id="UP000598146">
    <property type="component" value="Unassembled WGS sequence"/>
</dbReference>
<dbReference type="InterPro" id="IPR050267">
    <property type="entry name" value="Anti-sigma-factor_SerPK"/>
</dbReference>
<proteinExistence type="predicted"/>
<dbReference type="GO" id="GO:0004674">
    <property type="term" value="F:protein serine/threonine kinase activity"/>
    <property type="evidence" value="ECO:0007669"/>
    <property type="project" value="UniProtKB-KW"/>
</dbReference>
<evidence type="ECO:0000256" key="1">
    <source>
        <dbReference type="ARBA" id="ARBA00022527"/>
    </source>
</evidence>
<protein>
    <submittedName>
        <fullName evidence="3">ATP-binding protein</fullName>
    </submittedName>
</protein>
<dbReference type="RefSeq" id="WP_196417906.1">
    <property type="nucleotide sequence ID" value="NZ_JADQTO010000018.1"/>
</dbReference>
<keyword evidence="3" id="KW-0067">ATP-binding</keyword>
<dbReference type="PANTHER" id="PTHR35526">
    <property type="entry name" value="ANTI-SIGMA-F FACTOR RSBW-RELATED"/>
    <property type="match status" value="1"/>
</dbReference>
<dbReference type="Gene3D" id="3.30.565.10">
    <property type="entry name" value="Histidine kinase-like ATPase, C-terminal domain"/>
    <property type="match status" value="1"/>
</dbReference>
<accession>A0A931CCH7</accession>
<comment type="caution">
    <text evidence="3">The sequence shown here is derived from an EMBL/GenBank/DDBJ whole genome shotgun (WGS) entry which is preliminary data.</text>
</comment>
<sequence>MTGWLMRRPPAIDEELARWTLAEAPELRSLRAALRRVVMNQTPAATDPQDLAERLVIVATELAGNALRHGRPPAVVVLQRANGRLVIDVLDTGPVSGPVVDDRRPAGEGGLGLVMVGRLAEDVGWYPTDEGKRVWATFSLTGTAPL</sequence>
<keyword evidence="4" id="KW-1185">Reference proteome</keyword>
<name>A0A931CCH7_9ACTN</name>
<dbReference type="Pfam" id="PF13581">
    <property type="entry name" value="HATPase_c_2"/>
    <property type="match status" value="1"/>
</dbReference>
<dbReference type="InterPro" id="IPR036890">
    <property type="entry name" value="HATPase_C_sf"/>
</dbReference>
<dbReference type="EMBL" id="JADQTO010000018">
    <property type="protein sequence ID" value="MBG0566134.1"/>
    <property type="molecule type" value="Genomic_DNA"/>
</dbReference>
<dbReference type="CDD" id="cd16936">
    <property type="entry name" value="HATPase_RsbW-like"/>
    <property type="match status" value="1"/>
</dbReference>
<keyword evidence="1" id="KW-0418">Kinase</keyword>
<organism evidence="3 4">
    <name type="scientific">Actinoplanes aureus</name>
    <dbReference type="NCBI Taxonomy" id="2792083"/>
    <lineage>
        <taxon>Bacteria</taxon>
        <taxon>Bacillati</taxon>
        <taxon>Actinomycetota</taxon>
        <taxon>Actinomycetes</taxon>
        <taxon>Micromonosporales</taxon>
        <taxon>Micromonosporaceae</taxon>
        <taxon>Actinoplanes</taxon>
    </lineage>
</organism>